<reference evidence="1 2" key="1">
    <citation type="submission" date="2018-09" db="EMBL/GenBank/DDBJ databases">
        <title>Genomic investigation of the strawberry pathogen Phytophthora fragariae indicates pathogenicity is determined by transcriptional variation in three key races.</title>
        <authorList>
            <person name="Adams T.M."/>
            <person name="Armitage A.D."/>
            <person name="Sobczyk M.K."/>
            <person name="Bates H.J."/>
            <person name="Dunwell J.M."/>
            <person name="Nellist C.F."/>
            <person name="Harrison R.J."/>
        </authorList>
    </citation>
    <scope>NUCLEOTIDE SEQUENCE [LARGE SCALE GENOMIC DNA]</scope>
    <source>
        <strain evidence="1 2">SCRP324</strain>
    </source>
</reference>
<evidence type="ECO:0000313" key="1">
    <source>
        <dbReference type="EMBL" id="KAE8956179.1"/>
    </source>
</evidence>
<protein>
    <submittedName>
        <fullName evidence="1">Uncharacterized protein</fullName>
    </submittedName>
</protein>
<name>A0A6A3GF78_9STRA</name>
<dbReference type="EMBL" id="QXFU01008628">
    <property type="protein sequence ID" value="KAE8956179.1"/>
    <property type="molecule type" value="Genomic_DNA"/>
</dbReference>
<proteinExistence type="predicted"/>
<organism evidence="1 2">
    <name type="scientific">Phytophthora rubi</name>
    <dbReference type="NCBI Taxonomy" id="129364"/>
    <lineage>
        <taxon>Eukaryota</taxon>
        <taxon>Sar</taxon>
        <taxon>Stramenopiles</taxon>
        <taxon>Oomycota</taxon>
        <taxon>Peronosporomycetes</taxon>
        <taxon>Peronosporales</taxon>
        <taxon>Peronosporaceae</taxon>
        <taxon>Phytophthora</taxon>
    </lineage>
</organism>
<comment type="caution">
    <text evidence="1">The sequence shown here is derived from an EMBL/GenBank/DDBJ whole genome shotgun (WGS) entry which is preliminary data.</text>
</comment>
<dbReference type="Proteomes" id="UP000435112">
    <property type="component" value="Unassembled WGS sequence"/>
</dbReference>
<gene>
    <name evidence="1" type="ORF">PR002_g31554</name>
</gene>
<accession>A0A6A3GF78</accession>
<sequence length="97" mass="10224">MHHRPAATSLAFSVAAAAPPPYPRFNLGCCGAETARLTAQRSSTAPATSNKVGLRHLYRARLTAHDCTRSSSPLATSNKVGLMLSLASILCTAPRTF</sequence>
<dbReference type="AlphaFoldDB" id="A0A6A3GF78"/>
<evidence type="ECO:0000313" key="2">
    <source>
        <dbReference type="Proteomes" id="UP000435112"/>
    </source>
</evidence>